<evidence type="ECO:0000259" key="5">
    <source>
        <dbReference type="Pfam" id="PF00126"/>
    </source>
</evidence>
<proteinExistence type="inferred from homology"/>
<dbReference type="GO" id="GO:0000976">
    <property type="term" value="F:transcription cis-regulatory region binding"/>
    <property type="evidence" value="ECO:0007669"/>
    <property type="project" value="TreeGrafter"/>
</dbReference>
<evidence type="ECO:0000256" key="3">
    <source>
        <dbReference type="ARBA" id="ARBA00023125"/>
    </source>
</evidence>
<evidence type="ECO:0000313" key="7">
    <source>
        <dbReference type="Proteomes" id="UP000245577"/>
    </source>
</evidence>
<comment type="similarity">
    <text evidence="1">Belongs to the LysR transcriptional regulatory family.</text>
</comment>
<dbReference type="SUPFAM" id="SSF53850">
    <property type="entry name" value="Periplasmic binding protein-like II"/>
    <property type="match status" value="1"/>
</dbReference>
<dbReference type="EMBL" id="MZGU01000006">
    <property type="protein sequence ID" value="PWB85127.1"/>
    <property type="molecule type" value="Genomic_DNA"/>
</dbReference>
<keyword evidence="4" id="KW-0804">Transcription</keyword>
<dbReference type="InterPro" id="IPR036388">
    <property type="entry name" value="WH-like_DNA-bd_sf"/>
</dbReference>
<name>A0A2U1S6C2_9EURY</name>
<sequence>MKIKSNGLINLEINGKIYDYKLYESLNSLNKTQSQRKSAKELNISHAVFNRRIKKAEEKLEFKLVNNSSSGSELTKEGLMLLEEYQKYTNQISPTDKITIGGGHIISGLLESIKQPFDLSVYSSTDIDAFELGKRGVVDILALDDPLIAFERDLNFIPIAFDYLVLVANENSKKIKSLKDMENLRFVSVKGSAQRLAWDSLKHYDIPFTIVSEVNSQFDAFKMVKNSENLYSFLNASFFKGNPILQYDTRHVISLIQVNDEKEEVEQFINYLQNEGQKEIVKQGFMSIK</sequence>
<protein>
    <submittedName>
        <fullName evidence="6">Bacterial regulatory helix-turn-helix protein, lysR family</fullName>
    </submittedName>
</protein>
<dbReference type="InterPro" id="IPR036390">
    <property type="entry name" value="WH_DNA-bd_sf"/>
</dbReference>
<dbReference type="SUPFAM" id="SSF46785">
    <property type="entry name" value="Winged helix' DNA-binding domain"/>
    <property type="match status" value="1"/>
</dbReference>
<dbReference type="PANTHER" id="PTHR30126:SF40">
    <property type="entry name" value="HTH-TYPE TRANSCRIPTIONAL REGULATOR GLTR"/>
    <property type="match status" value="1"/>
</dbReference>
<gene>
    <name evidence="6" type="ORF">MBBWO_14410</name>
</gene>
<dbReference type="Pfam" id="PF00126">
    <property type="entry name" value="HTH_1"/>
    <property type="match status" value="1"/>
</dbReference>
<keyword evidence="2" id="KW-0805">Transcription regulation</keyword>
<dbReference type="OrthoDB" id="62169at2157"/>
<evidence type="ECO:0000256" key="1">
    <source>
        <dbReference type="ARBA" id="ARBA00009437"/>
    </source>
</evidence>
<dbReference type="PANTHER" id="PTHR30126">
    <property type="entry name" value="HTH-TYPE TRANSCRIPTIONAL REGULATOR"/>
    <property type="match status" value="1"/>
</dbReference>
<dbReference type="AlphaFoldDB" id="A0A2U1S6C2"/>
<keyword evidence="7" id="KW-1185">Reference proteome</keyword>
<evidence type="ECO:0000256" key="2">
    <source>
        <dbReference type="ARBA" id="ARBA00023015"/>
    </source>
</evidence>
<feature type="domain" description="HTH lysR-type" evidence="5">
    <location>
        <begin position="26"/>
        <end position="78"/>
    </location>
</feature>
<dbReference type="GO" id="GO:0003700">
    <property type="term" value="F:DNA-binding transcription factor activity"/>
    <property type="evidence" value="ECO:0007669"/>
    <property type="project" value="InterPro"/>
</dbReference>
<keyword evidence="3" id="KW-0238">DNA-binding</keyword>
<dbReference type="Proteomes" id="UP000245577">
    <property type="component" value="Unassembled WGS sequence"/>
</dbReference>
<organism evidence="6 7">
    <name type="scientific">Methanobrevibacter woesei</name>
    <dbReference type="NCBI Taxonomy" id="190976"/>
    <lineage>
        <taxon>Archaea</taxon>
        <taxon>Methanobacteriati</taxon>
        <taxon>Methanobacteriota</taxon>
        <taxon>Methanomada group</taxon>
        <taxon>Methanobacteria</taxon>
        <taxon>Methanobacteriales</taxon>
        <taxon>Methanobacteriaceae</taxon>
        <taxon>Methanobrevibacter</taxon>
    </lineage>
</organism>
<evidence type="ECO:0000313" key="6">
    <source>
        <dbReference type="EMBL" id="PWB85127.1"/>
    </source>
</evidence>
<dbReference type="RefSeq" id="WP_116670218.1">
    <property type="nucleotide sequence ID" value="NZ_MZGU01000006.1"/>
</dbReference>
<evidence type="ECO:0000256" key="4">
    <source>
        <dbReference type="ARBA" id="ARBA00023163"/>
    </source>
</evidence>
<reference evidence="6 7" key="1">
    <citation type="submission" date="2017-03" db="EMBL/GenBank/DDBJ databases">
        <title>Genome sequence of Methanobrevibacter wosei.</title>
        <authorList>
            <person name="Poehlein A."/>
            <person name="Seedorf H."/>
            <person name="Daniel R."/>
        </authorList>
    </citation>
    <scope>NUCLEOTIDE SEQUENCE [LARGE SCALE GENOMIC DNA]</scope>
    <source>
        <strain evidence="6 7">DSM 11979</strain>
    </source>
</reference>
<dbReference type="InterPro" id="IPR000847">
    <property type="entry name" value="LysR_HTH_N"/>
</dbReference>
<dbReference type="Gene3D" id="1.10.10.10">
    <property type="entry name" value="Winged helix-like DNA-binding domain superfamily/Winged helix DNA-binding domain"/>
    <property type="match status" value="1"/>
</dbReference>
<comment type="caution">
    <text evidence="6">The sequence shown here is derived from an EMBL/GenBank/DDBJ whole genome shotgun (WGS) entry which is preliminary data.</text>
</comment>
<accession>A0A2U1S6C2</accession>